<dbReference type="Gene3D" id="1.10.155.10">
    <property type="entry name" value="Chemotaxis receptor methyltransferase CheR, N-terminal domain"/>
    <property type="match status" value="1"/>
</dbReference>
<dbReference type="EMBL" id="CP022530">
    <property type="protein sequence ID" value="ASP38177.1"/>
    <property type="molecule type" value="Genomic_DNA"/>
</dbReference>
<evidence type="ECO:0000256" key="5">
    <source>
        <dbReference type="ARBA" id="ARBA00022691"/>
    </source>
</evidence>
<dbReference type="Pfam" id="PF01739">
    <property type="entry name" value="CheR"/>
    <property type="match status" value="1"/>
</dbReference>
<keyword evidence="8" id="KW-1185">Reference proteome</keyword>
<dbReference type="KEGG" id="bsan:CHH28_05525"/>
<dbReference type="AlphaFoldDB" id="A0A222FGH8"/>
<dbReference type="PANTHER" id="PTHR24422:SF19">
    <property type="entry name" value="CHEMOTAXIS PROTEIN METHYLTRANSFERASE"/>
    <property type="match status" value="1"/>
</dbReference>
<dbReference type="Gene3D" id="3.40.50.150">
    <property type="entry name" value="Vaccinia Virus protein VP39"/>
    <property type="match status" value="1"/>
</dbReference>
<proteinExistence type="predicted"/>
<dbReference type="InterPro" id="IPR022641">
    <property type="entry name" value="CheR_N"/>
</dbReference>
<dbReference type="SMART" id="SM00138">
    <property type="entry name" value="MeTrc"/>
    <property type="match status" value="1"/>
</dbReference>
<accession>A0A222FGH8</accession>
<dbReference type="EC" id="2.1.1.80" evidence="2"/>
<dbReference type="SUPFAM" id="SSF47757">
    <property type="entry name" value="Chemotaxis receptor methyltransferase CheR, N-terminal domain"/>
    <property type="match status" value="1"/>
</dbReference>
<gene>
    <name evidence="7" type="ORF">CHH28_05525</name>
</gene>
<evidence type="ECO:0000256" key="3">
    <source>
        <dbReference type="ARBA" id="ARBA00022603"/>
    </source>
</evidence>
<keyword evidence="4 7" id="KW-0808">Transferase</keyword>
<keyword evidence="5" id="KW-0949">S-adenosyl-L-methionine</keyword>
<evidence type="ECO:0000256" key="4">
    <source>
        <dbReference type="ARBA" id="ARBA00022679"/>
    </source>
</evidence>
<dbReference type="InterPro" id="IPR000780">
    <property type="entry name" value="CheR_MeTrfase"/>
</dbReference>
<comment type="catalytic activity">
    <reaction evidence="1">
        <text>L-glutamyl-[protein] + S-adenosyl-L-methionine = [protein]-L-glutamate 5-O-methyl ester + S-adenosyl-L-homocysteine</text>
        <dbReference type="Rhea" id="RHEA:24452"/>
        <dbReference type="Rhea" id="RHEA-COMP:10208"/>
        <dbReference type="Rhea" id="RHEA-COMP:10311"/>
        <dbReference type="ChEBI" id="CHEBI:29973"/>
        <dbReference type="ChEBI" id="CHEBI:57856"/>
        <dbReference type="ChEBI" id="CHEBI:59789"/>
        <dbReference type="ChEBI" id="CHEBI:82795"/>
        <dbReference type="EC" id="2.1.1.80"/>
    </reaction>
</comment>
<name>A0A222FGH8_9GAMM</name>
<sequence length="295" mass="33696">MNHSLYSGSGIVPEMDDVQFSRWQSLLEERTGMCLPAQRRSFLQTSLGLRMQEVGCDSYQEYYDRILSGPAGAIEWNTLVDRLTVQETRFFRDPDAFAFVEQHMRHMQRALGEQETFEAWSVGCSSGEEAYSLAMVAEEVLGHSGRRFAVTGTDISTIVLRKARAGRYMSRSLQWLPEFCRASDMLTLDSGHIQISDSIRKSCCFSQVNILNLDACPLEQQHLIYCQNVLIYFRRWRRREILNVLAQRLAPGGVLIIGLGEMVDWQHPLLEPVRSSRVSAFIRKSETSTGETARR</sequence>
<dbReference type="Proteomes" id="UP000202440">
    <property type="component" value="Chromosome"/>
</dbReference>
<dbReference type="InterPro" id="IPR050903">
    <property type="entry name" value="Bact_Chemotaxis_MeTrfase"/>
</dbReference>
<dbReference type="InterPro" id="IPR022642">
    <property type="entry name" value="CheR_C"/>
</dbReference>
<protein>
    <recommendedName>
        <fullName evidence="2">protein-glutamate O-methyltransferase</fullName>
        <ecNumber evidence="2">2.1.1.80</ecNumber>
    </recommendedName>
</protein>
<dbReference type="SUPFAM" id="SSF53335">
    <property type="entry name" value="S-adenosyl-L-methionine-dependent methyltransferases"/>
    <property type="match status" value="1"/>
</dbReference>
<dbReference type="PROSITE" id="PS50123">
    <property type="entry name" value="CHER"/>
    <property type="match status" value="1"/>
</dbReference>
<feature type="domain" description="CheR-type methyltransferase" evidence="6">
    <location>
        <begin position="14"/>
        <end position="286"/>
    </location>
</feature>
<dbReference type="PANTHER" id="PTHR24422">
    <property type="entry name" value="CHEMOTAXIS PROTEIN METHYLTRANSFERASE"/>
    <property type="match status" value="1"/>
</dbReference>
<evidence type="ECO:0000256" key="2">
    <source>
        <dbReference type="ARBA" id="ARBA00012534"/>
    </source>
</evidence>
<dbReference type="RefSeq" id="WP_094059376.1">
    <property type="nucleotide sequence ID" value="NZ_CP022530.1"/>
</dbReference>
<organism evidence="7 8">
    <name type="scientific">Bacterioplanes sanyensis</name>
    <dbReference type="NCBI Taxonomy" id="1249553"/>
    <lineage>
        <taxon>Bacteria</taxon>
        <taxon>Pseudomonadati</taxon>
        <taxon>Pseudomonadota</taxon>
        <taxon>Gammaproteobacteria</taxon>
        <taxon>Oceanospirillales</taxon>
        <taxon>Oceanospirillaceae</taxon>
        <taxon>Bacterioplanes</taxon>
    </lineage>
</organism>
<dbReference type="InterPro" id="IPR036804">
    <property type="entry name" value="CheR_N_sf"/>
</dbReference>
<evidence type="ECO:0000259" key="6">
    <source>
        <dbReference type="PROSITE" id="PS50123"/>
    </source>
</evidence>
<dbReference type="PRINTS" id="PR00996">
    <property type="entry name" value="CHERMTFRASE"/>
</dbReference>
<dbReference type="Pfam" id="PF03705">
    <property type="entry name" value="CheR_N"/>
    <property type="match status" value="1"/>
</dbReference>
<reference evidence="7 8" key="1">
    <citation type="submission" date="2017-07" db="EMBL/GenBank/DDBJ databases">
        <title>Annotated genome sequence of Bacterioplanes sanyensis isolated from Red Sea.</title>
        <authorList>
            <person name="Rehman Z.U."/>
        </authorList>
    </citation>
    <scope>NUCLEOTIDE SEQUENCE [LARGE SCALE GENOMIC DNA]</scope>
    <source>
        <strain evidence="7 8">NV9</strain>
    </source>
</reference>
<evidence type="ECO:0000313" key="7">
    <source>
        <dbReference type="EMBL" id="ASP38177.1"/>
    </source>
</evidence>
<evidence type="ECO:0000256" key="1">
    <source>
        <dbReference type="ARBA" id="ARBA00001541"/>
    </source>
</evidence>
<dbReference type="InterPro" id="IPR029063">
    <property type="entry name" value="SAM-dependent_MTases_sf"/>
</dbReference>
<dbReference type="GO" id="GO:0032259">
    <property type="term" value="P:methylation"/>
    <property type="evidence" value="ECO:0007669"/>
    <property type="project" value="UniProtKB-KW"/>
</dbReference>
<keyword evidence="3 7" id="KW-0489">Methyltransferase</keyword>
<evidence type="ECO:0000313" key="8">
    <source>
        <dbReference type="Proteomes" id="UP000202440"/>
    </source>
</evidence>
<dbReference type="GO" id="GO:0008983">
    <property type="term" value="F:protein-glutamate O-methyltransferase activity"/>
    <property type="evidence" value="ECO:0007669"/>
    <property type="project" value="UniProtKB-EC"/>
</dbReference>
<dbReference type="OrthoDB" id="9816309at2"/>